<protein>
    <submittedName>
        <fullName evidence="1">Uncharacterized protein</fullName>
    </submittedName>
</protein>
<dbReference type="EMBL" id="GGEC01041902">
    <property type="protein sequence ID" value="MBX22386.1"/>
    <property type="molecule type" value="Transcribed_RNA"/>
</dbReference>
<sequence>MAWLLVQRLINLLGRPDLRFVNSLASQSNSPPLFELLYFISYYSLSKKIWLKVSVFWGAFG</sequence>
<name>A0A2P2LWN9_RHIMU</name>
<dbReference type="AlphaFoldDB" id="A0A2P2LWN9"/>
<accession>A0A2P2LWN9</accession>
<evidence type="ECO:0000313" key="1">
    <source>
        <dbReference type="EMBL" id="MBX22386.1"/>
    </source>
</evidence>
<organism evidence="1">
    <name type="scientific">Rhizophora mucronata</name>
    <name type="common">Asiatic mangrove</name>
    <dbReference type="NCBI Taxonomy" id="61149"/>
    <lineage>
        <taxon>Eukaryota</taxon>
        <taxon>Viridiplantae</taxon>
        <taxon>Streptophyta</taxon>
        <taxon>Embryophyta</taxon>
        <taxon>Tracheophyta</taxon>
        <taxon>Spermatophyta</taxon>
        <taxon>Magnoliopsida</taxon>
        <taxon>eudicotyledons</taxon>
        <taxon>Gunneridae</taxon>
        <taxon>Pentapetalae</taxon>
        <taxon>rosids</taxon>
        <taxon>fabids</taxon>
        <taxon>Malpighiales</taxon>
        <taxon>Rhizophoraceae</taxon>
        <taxon>Rhizophora</taxon>
    </lineage>
</organism>
<reference evidence="1" key="1">
    <citation type="submission" date="2018-02" db="EMBL/GenBank/DDBJ databases">
        <title>Rhizophora mucronata_Transcriptome.</title>
        <authorList>
            <person name="Meera S.P."/>
            <person name="Sreeshan A."/>
            <person name="Augustine A."/>
        </authorList>
    </citation>
    <scope>NUCLEOTIDE SEQUENCE</scope>
    <source>
        <tissue evidence="1">Leaf</tissue>
    </source>
</reference>
<proteinExistence type="predicted"/>